<dbReference type="Proteomes" id="UP000076632">
    <property type="component" value="Unassembled WGS sequence"/>
</dbReference>
<dbReference type="GeneID" id="28896053"/>
<dbReference type="InterPro" id="IPR029058">
    <property type="entry name" value="AB_hydrolase_fold"/>
</dbReference>
<organism evidence="6 7">
    <name type="scientific">Xylona heveae (strain CBS 132557 / TC161)</name>
    <dbReference type="NCBI Taxonomy" id="1328760"/>
    <lineage>
        <taxon>Eukaryota</taxon>
        <taxon>Fungi</taxon>
        <taxon>Dikarya</taxon>
        <taxon>Ascomycota</taxon>
        <taxon>Pezizomycotina</taxon>
        <taxon>Xylonomycetes</taxon>
        <taxon>Xylonales</taxon>
        <taxon>Xylonaceae</taxon>
        <taxon>Xylona</taxon>
    </lineage>
</organism>
<gene>
    <name evidence="6" type="ORF">L228DRAFT_237301</name>
</gene>
<evidence type="ECO:0000259" key="5">
    <source>
        <dbReference type="Pfam" id="PF03893"/>
    </source>
</evidence>
<dbReference type="RefSeq" id="XP_018189917.1">
    <property type="nucleotide sequence ID" value="XM_018330916.1"/>
</dbReference>
<evidence type="ECO:0000256" key="1">
    <source>
        <dbReference type="ARBA" id="ARBA00022729"/>
    </source>
</evidence>
<dbReference type="InterPro" id="IPR002921">
    <property type="entry name" value="Fungal_lipase-type"/>
</dbReference>
<dbReference type="Pfam" id="PF03893">
    <property type="entry name" value="Lipase3_N"/>
    <property type="match status" value="1"/>
</dbReference>
<dbReference type="CDD" id="cd00519">
    <property type="entry name" value="Lipase_3"/>
    <property type="match status" value="1"/>
</dbReference>
<dbReference type="STRING" id="1328760.A0A165I4B7"/>
<feature type="domain" description="Mono-/di-acylglycerol lipase N-terminal" evidence="5">
    <location>
        <begin position="21"/>
        <end position="73"/>
    </location>
</feature>
<feature type="signal peptide" evidence="3">
    <location>
        <begin position="1"/>
        <end position="20"/>
    </location>
</feature>
<reference evidence="6 7" key="1">
    <citation type="journal article" date="2016" name="Fungal Biol.">
        <title>The genome of Xylona heveae provides a window into fungal endophytism.</title>
        <authorList>
            <person name="Gazis R."/>
            <person name="Kuo A."/>
            <person name="Riley R."/>
            <person name="LaButti K."/>
            <person name="Lipzen A."/>
            <person name="Lin J."/>
            <person name="Amirebrahimi M."/>
            <person name="Hesse C.N."/>
            <person name="Spatafora J.W."/>
            <person name="Henrissat B."/>
            <person name="Hainaut M."/>
            <person name="Grigoriev I.V."/>
            <person name="Hibbett D.S."/>
        </authorList>
    </citation>
    <scope>NUCLEOTIDE SEQUENCE [LARGE SCALE GENOMIC DNA]</scope>
    <source>
        <strain evidence="6 7">TC161</strain>
    </source>
</reference>
<evidence type="ECO:0000313" key="6">
    <source>
        <dbReference type="EMBL" id="KZF24362.1"/>
    </source>
</evidence>
<dbReference type="SUPFAM" id="SSF53474">
    <property type="entry name" value="alpha/beta-Hydrolases"/>
    <property type="match status" value="1"/>
</dbReference>
<evidence type="ECO:0000313" key="7">
    <source>
        <dbReference type="Proteomes" id="UP000076632"/>
    </source>
</evidence>
<dbReference type="EMBL" id="KV407456">
    <property type="protein sequence ID" value="KZF24362.1"/>
    <property type="molecule type" value="Genomic_DNA"/>
</dbReference>
<proteinExistence type="predicted"/>
<dbReference type="Gene3D" id="3.40.50.1820">
    <property type="entry name" value="alpha/beta hydrolase"/>
    <property type="match status" value="1"/>
</dbReference>
<feature type="domain" description="Fungal lipase-type" evidence="4">
    <location>
        <begin position="102"/>
        <end position="233"/>
    </location>
</feature>
<dbReference type="AlphaFoldDB" id="A0A165I4B7"/>
<dbReference type="Pfam" id="PF01764">
    <property type="entry name" value="Lipase_3"/>
    <property type="match status" value="1"/>
</dbReference>
<dbReference type="PANTHER" id="PTHR46640">
    <property type="entry name" value="TRIACYLGLYCEROL LIPASE, PUTATIVE (AFU_ORTHOLOGUE AFUA_6G06510)-RELATED"/>
    <property type="match status" value="1"/>
</dbReference>
<name>A0A165I4B7_XYLHT</name>
<dbReference type="GO" id="GO:0016042">
    <property type="term" value="P:lipid catabolic process"/>
    <property type="evidence" value="ECO:0007669"/>
    <property type="project" value="InterPro"/>
</dbReference>
<evidence type="ECO:0000256" key="3">
    <source>
        <dbReference type="SAM" id="SignalP"/>
    </source>
</evidence>
<dbReference type="OrthoDB" id="426718at2759"/>
<dbReference type="OMA" id="GCEVHDG"/>
<sequence length="301" mass="31938">MVSWNLLSIALAIGVVSVQAAPLETRSISQDLFNKFNLFEQYAAAAYCANNNNSPGNKVTCPPGNCPLVEASNTVTSLEFQNSLLTDVTGFVAIDSTHSLIVVSFRGSNSIRNFLADADFPLVTTDICAGCSADQGFWTSWVEARSGVLAAVEAAASAHPSYQVVVTGHSLGGAIADFAAAELRKAGYNAALYTFGSPRIAPAPLSDYITNNPGAGNYRVTHYDDPVPRLPPLLLGFVHISPEYWITTGNEVPVTPGVIEVLTGDVNLSGNTGEPPGLDLDAHSWYFGNISACGNFEIYRE</sequence>
<dbReference type="InterPro" id="IPR005592">
    <property type="entry name" value="Mono/diacylglycerol_lipase_N"/>
</dbReference>
<dbReference type="InParanoid" id="A0A165I4B7"/>
<feature type="chain" id="PRO_5007859053" evidence="3">
    <location>
        <begin position="21"/>
        <end position="301"/>
    </location>
</feature>
<protein>
    <submittedName>
        <fullName evidence="6">Alpha/beta-hydrolase</fullName>
    </submittedName>
</protein>
<evidence type="ECO:0000259" key="4">
    <source>
        <dbReference type="Pfam" id="PF01764"/>
    </source>
</evidence>
<keyword evidence="1 3" id="KW-0732">Signal</keyword>
<dbReference type="PANTHER" id="PTHR46640:SF1">
    <property type="entry name" value="FUNGAL LIPASE-LIKE DOMAIN-CONTAINING PROTEIN-RELATED"/>
    <property type="match status" value="1"/>
</dbReference>
<dbReference type="GO" id="GO:0016787">
    <property type="term" value="F:hydrolase activity"/>
    <property type="evidence" value="ECO:0007669"/>
    <property type="project" value="UniProtKB-KW"/>
</dbReference>
<keyword evidence="7" id="KW-1185">Reference proteome</keyword>
<evidence type="ECO:0000256" key="2">
    <source>
        <dbReference type="ARBA" id="ARBA00022801"/>
    </source>
</evidence>
<dbReference type="InterPro" id="IPR051299">
    <property type="entry name" value="AB_hydrolase_lip/est"/>
</dbReference>
<accession>A0A165I4B7</accession>
<keyword evidence="2 6" id="KW-0378">Hydrolase</keyword>